<dbReference type="InterPro" id="IPR029058">
    <property type="entry name" value="AB_hydrolase_fold"/>
</dbReference>
<dbReference type="Gene3D" id="3.40.50.1820">
    <property type="entry name" value="alpha/beta hydrolase"/>
    <property type="match status" value="1"/>
</dbReference>
<dbReference type="PRINTS" id="PR00412">
    <property type="entry name" value="EPOXHYDRLASE"/>
</dbReference>
<organism evidence="3 4">
    <name type="scientific">Kutzneria chonburiensis</name>
    <dbReference type="NCBI Taxonomy" id="1483604"/>
    <lineage>
        <taxon>Bacteria</taxon>
        <taxon>Bacillati</taxon>
        <taxon>Actinomycetota</taxon>
        <taxon>Actinomycetes</taxon>
        <taxon>Pseudonocardiales</taxon>
        <taxon>Pseudonocardiaceae</taxon>
        <taxon>Kutzneria</taxon>
    </lineage>
</organism>
<proteinExistence type="predicted"/>
<dbReference type="Proteomes" id="UP001589810">
    <property type="component" value="Unassembled WGS sequence"/>
</dbReference>
<dbReference type="PANTHER" id="PTHR43329">
    <property type="entry name" value="EPOXIDE HYDROLASE"/>
    <property type="match status" value="1"/>
</dbReference>
<comment type="caution">
    <text evidence="3">The sequence shown here is derived from an EMBL/GenBank/DDBJ whole genome shotgun (WGS) entry which is preliminary data.</text>
</comment>
<keyword evidence="1 3" id="KW-0378">Hydrolase</keyword>
<dbReference type="InterPro" id="IPR000639">
    <property type="entry name" value="Epox_hydrolase-like"/>
</dbReference>
<name>A0ABV6MS19_9PSEU</name>
<gene>
    <name evidence="3" type="ORF">ACFFH7_16545</name>
</gene>
<evidence type="ECO:0000313" key="3">
    <source>
        <dbReference type="EMBL" id="MFC0543111.1"/>
    </source>
</evidence>
<accession>A0ABV6MS19</accession>
<dbReference type="GO" id="GO:0016787">
    <property type="term" value="F:hydrolase activity"/>
    <property type="evidence" value="ECO:0007669"/>
    <property type="project" value="UniProtKB-KW"/>
</dbReference>
<protein>
    <submittedName>
        <fullName evidence="3">Alpha/beta fold hydrolase</fullName>
    </submittedName>
</protein>
<keyword evidence="4" id="KW-1185">Reference proteome</keyword>
<evidence type="ECO:0000256" key="1">
    <source>
        <dbReference type="ARBA" id="ARBA00022801"/>
    </source>
</evidence>
<dbReference type="InterPro" id="IPR000073">
    <property type="entry name" value="AB_hydrolase_1"/>
</dbReference>
<dbReference type="Pfam" id="PF00561">
    <property type="entry name" value="Abhydrolase_1"/>
    <property type="match status" value="1"/>
</dbReference>
<sequence>MNNAELAASLGLTSEYAEVNGTRLHYVTGGDGSPLVLLGGWPHTWWEFRKILPRLARHHRVVAVDLRGMGGSDKPVSGYDKKTMARDIAALIEALGLDQPNLVGHDIGAMVAYSVAVNHTEAIGRLALLDIPHPDDDLFGLTMLPQPPVQHLWWYAFNQLAELPQTLLAGRFRALIDYLCELQLVNPDAITEADREIYADAYDSPDAIRASNGWYQAFAQDIADIRTYAPVTLPVLGLAAQHNDYLEPALRRHTTGFQFERIAGSGHYLAEEQPEAVAGHLLKFFG</sequence>
<evidence type="ECO:0000313" key="4">
    <source>
        <dbReference type="Proteomes" id="UP001589810"/>
    </source>
</evidence>
<dbReference type="SUPFAM" id="SSF53474">
    <property type="entry name" value="alpha/beta-Hydrolases"/>
    <property type="match status" value="1"/>
</dbReference>
<evidence type="ECO:0000259" key="2">
    <source>
        <dbReference type="Pfam" id="PF00561"/>
    </source>
</evidence>
<dbReference type="PRINTS" id="PR00111">
    <property type="entry name" value="ABHYDROLASE"/>
</dbReference>
<reference evidence="3 4" key="1">
    <citation type="submission" date="2024-09" db="EMBL/GenBank/DDBJ databases">
        <authorList>
            <person name="Sun Q."/>
            <person name="Mori K."/>
        </authorList>
    </citation>
    <scope>NUCLEOTIDE SEQUENCE [LARGE SCALE GENOMIC DNA]</scope>
    <source>
        <strain evidence="3 4">TBRC 1432</strain>
    </source>
</reference>
<dbReference type="EMBL" id="JBHLUD010000004">
    <property type="protein sequence ID" value="MFC0543111.1"/>
    <property type="molecule type" value="Genomic_DNA"/>
</dbReference>
<feature type="domain" description="AB hydrolase-1" evidence="2">
    <location>
        <begin position="34"/>
        <end position="179"/>
    </location>
</feature>
<dbReference type="RefSeq" id="WP_273941508.1">
    <property type="nucleotide sequence ID" value="NZ_CP097263.1"/>
</dbReference>